<dbReference type="EMBL" id="MOMC01000126">
    <property type="protein sequence ID" value="ONH22015.1"/>
    <property type="molecule type" value="Genomic_DNA"/>
</dbReference>
<evidence type="ECO:0000313" key="2">
    <source>
        <dbReference type="EMBL" id="ONH22015.1"/>
    </source>
</evidence>
<protein>
    <submittedName>
        <fullName evidence="2">SelT/selW/selH domain protein</fullName>
    </submittedName>
</protein>
<keyword evidence="3" id="KW-1185">Reference proteome</keyword>
<dbReference type="InterPro" id="IPR036249">
    <property type="entry name" value="Thioredoxin-like_sf"/>
</dbReference>
<dbReference type="RefSeq" id="WP_076822881.1">
    <property type="nucleotide sequence ID" value="NZ_MOMC01000126.1"/>
</dbReference>
<reference evidence="3" key="1">
    <citation type="submission" date="2016-10" db="EMBL/GenBank/DDBJ databases">
        <title>Frankia sp. NRRL B-16386 Genome sequencing.</title>
        <authorList>
            <person name="Ghodhbane-Gtari F."/>
            <person name="Swanson E."/>
            <person name="Gueddou A."/>
            <person name="Hezbri K."/>
            <person name="Ktari K."/>
            <person name="Nouioui I."/>
            <person name="Morris K."/>
            <person name="Simpson S."/>
            <person name="Abebe-Akele F."/>
            <person name="Thomas K."/>
            <person name="Gtari M."/>
            <person name="Tisa L.S."/>
        </authorList>
    </citation>
    <scope>NUCLEOTIDE SEQUENCE [LARGE SCALE GENOMIC DNA]</scope>
    <source>
        <strain evidence="3">NRRL B-16386</strain>
    </source>
</reference>
<evidence type="ECO:0000256" key="1">
    <source>
        <dbReference type="ARBA" id="ARBA00023284"/>
    </source>
</evidence>
<sequence length="90" mass="9904">MAKPRLEIEYCTRCRWLPRAAWLAQELLSTFETDLGAVALVPGTGGVFIVRVDGAVVWDRREQGFPEPTAVKRAVRDLVAPGRSLGHSDA</sequence>
<dbReference type="NCBIfam" id="TIGR02174">
    <property type="entry name" value="CXXU_selWTH"/>
    <property type="match status" value="1"/>
</dbReference>
<dbReference type="OrthoDB" id="9811366at2"/>
<dbReference type="Pfam" id="PF10262">
    <property type="entry name" value="Rdx"/>
    <property type="match status" value="1"/>
</dbReference>
<dbReference type="PANTHER" id="PTHR36417">
    <property type="entry name" value="SELENOPROTEIN DOMAIN PROTEIN (AFU_ORTHOLOGUE AFUA_1G05220)"/>
    <property type="match status" value="1"/>
</dbReference>
<gene>
    <name evidence="2" type="ORF">BL253_37020</name>
</gene>
<organism evidence="2 3">
    <name type="scientific">Pseudofrankia asymbiotica</name>
    <dbReference type="NCBI Taxonomy" id="1834516"/>
    <lineage>
        <taxon>Bacteria</taxon>
        <taxon>Bacillati</taxon>
        <taxon>Actinomycetota</taxon>
        <taxon>Actinomycetes</taxon>
        <taxon>Frankiales</taxon>
        <taxon>Frankiaceae</taxon>
        <taxon>Pseudofrankia</taxon>
    </lineage>
</organism>
<dbReference type="STRING" id="1834516.BL253_37020"/>
<dbReference type="Gene3D" id="3.40.30.10">
    <property type="entry name" value="Glutaredoxin"/>
    <property type="match status" value="1"/>
</dbReference>
<accession>A0A1V2I1A0</accession>
<proteinExistence type="predicted"/>
<keyword evidence="1" id="KW-0676">Redox-active center</keyword>
<evidence type="ECO:0000313" key="3">
    <source>
        <dbReference type="Proteomes" id="UP000188929"/>
    </source>
</evidence>
<dbReference type="AlphaFoldDB" id="A0A1V2I1A0"/>
<dbReference type="PANTHER" id="PTHR36417:SF2">
    <property type="entry name" value="SELENOPROTEIN DOMAIN PROTEIN (AFU_ORTHOLOGUE AFUA_1G05220)"/>
    <property type="match status" value="1"/>
</dbReference>
<dbReference type="SUPFAM" id="SSF52833">
    <property type="entry name" value="Thioredoxin-like"/>
    <property type="match status" value="1"/>
</dbReference>
<dbReference type="Proteomes" id="UP000188929">
    <property type="component" value="Unassembled WGS sequence"/>
</dbReference>
<name>A0A1V2I1A0_9ACTN</name>
<dbReference type="InterPro" id="IPR011893">
    <property type="entry name" value="Selenoprotein_Rdx-typ"/>
</dbReference>
<comment type="caution">
    <text evidence="2">The sequence shown here is derived from an EMBL/GenBank/DDBJ whole genome shotgun (WGS) entry which is preliminary data.</text>
</comment>